<comment type="subcellular location">
    <subcellularLocation>
        <location evidence="1">Membrane</location>
    </subcellularLocation>
</comment>
<dbReference type="Proteomes" id="UP001351900">
    <property type="component" value="Unassembled WGS sequence"/>
</dbReference>
<dbReference type="Gene3D" id="2.30.30.60">
    <property type="match status" value="1"/>
</dbReference>
<evidence type="ECO:0000259" key="7">
    <source>
        <dbReference type="Pfam" id="PF00924"/>
    </source>
</evidence>
<feature type="transmembrane region" description="Helical" evidence="6">
    <location>
        <begin position="72"/>
        <end position="91"/>
    </location>
</feature>
<comment type="caution">
    <text evidence="8">The sequence shown here is derived from an EMBL/GenBank/DDBJ whole genome shotgun (WGS) entry which is preliminary data.</text>
</comment>
<evidence type="ECO:0000256" key="4">
    <source>
        <dbReference type="ARBA" id="ARBA00023136"/>
    </source>
</evidence>
<keyword evidence="3 6" id="KW-1133">Transmembrane helix</keyword>
<evidence type="ECO:0000256" key="3">
    <source>
        <dbReference type="ARBA" id="ARBA00022989"/>
    </source>
</evidence>
<dbReference type="PANTHER" id="PTHR30566">
    <property type="entry name" value="YNAI-RELATED MECHANOSENSITIVE ION CHANNEL"/>
    <property type="match status" value="1"/>
</dbReference>
<evidence type="ECO:0000313" key="8">
    <source>
        <dbReference type="EMBL" id="MEF2256146.1"/>
    </source>
</evidence>
<dbReference type="PANTHER" id="PTHR30566:SF25">
    <property type="entry name" value="INNER MEMBRANE PROTEIN"/>
    <property type="match status" value="1"/>
</dbReference>
<keyword evidence="4 6" id="KW-0472">Membrane</keyword>
<dbReference type="RefSeq" id="WP_331792244.1">
    <property type="nucleotide sequence ID" value="NZ_BAAAUO010000001.1"/>
</dbReference>
<evidence type="ECO:0000313" key="9">
    <source>
        <dbReference type="Proteomes" id="UP001351900"/>
    </source>
</evidence>
<keyword evidence="2 6" id="KW-0812">Transmembrane</keyword>
<feature type="transmembrane region" description="Helical" evidence="6">
    <location>
        <begin position="157"/>
        <end position="179"/>
    </location>
</feature>
<evidence type="ECO:0000256" key="5">
    <source>
        <dbReference type="SAM" id="MobiDB-lite"/>
    </source>
</evidence>
<feature type="transmembrane region" description="Helical" evidence="6">
    <location>
        <begin position="185"/>
        <end position="204"/>
    </location>
</feature>
<evidence type="ECO:0000256" key="6">
    <source>
        <dbReference type="SAM" id="Phobius"/>
    </source>
</evidence>
<evidence type="ECO:0000256" key="2">
    <source>
        <dbReference type="ARBA" id="ARBA00022692"/>
    </source>
</evidence>
<dbReference type="InterPro" id="IPR006685">
    <property type="entry name" value="MscS_channel_2nd"/>
</dbReference>
<dbReference type="Pfam" id="PF00924">
    <property type="entry name" value="MS_channel_2nd"/>
    <property type="match status" value="1"/>
</dbReference>
<name>A0ABU7V8X9_9MICO</name>
<sequence length="432" mass="46453">MLNLRPHEWQSATDIVDATTAALGPWLTFAIAVVVAVVSALLLTAIVSGIVKLALRQRTWGQSFVSYARRPFRTIILIIALWIAIDRSFPLGLAGGDGAENAAWDAAIDRAAAIASIAAAAWLLIELVRFATEMALGHYRIDVPDNRVARRIRTQVLILRRVAVVIIVIIAIGAALLTFPSIQAFGASILASAGIASIVAGLAAQSVLANMFAGIQLVFSEALRVDDVVVADGQWGRVGEITLSYVVLDLWDDRRLVLPCTYFTTTPFENWTRKGSELLGAVELDVDWRISTARMREHLQLVVSETELWDGRTAVLQVTEATGGLVRVRILVTAANAGTLFDLRCLVREEMVAWVRSTNPDALPVQRILVTQPAEATEAESTNTGAVEGLFSGSAQGEARAAQYTNAIPVQEGSPDDGADGGEEPARPESPK</sequence>
<feature type="compositionally biased region" description="Acidic residues" evidence="5">
    <location>
        <begin position="414"/>
        <end position="423"/>
    </location>
</feature>
<dbReference type="InterPro" id="IPR023408">
    <property type="entry name" value="MscS_beta-dom_sf"/>
</dbReference>
<proteinExistence type="predicted"/>
<reference evidence="8 9" key="1">
    <citation type="submission" date="2024-01" db="EMBL/GenBank/DDBJ databases">
        <title>the genome sequence of strain Microbacterium schleiferi NBRC 15075.</title>
        <authorList>
            <person name="Ding Y."/>
            <person name="Zhang G."/>
        </authorList>
    </citation>
    <scope>NUCLEOTIDE SEQUENCE [LARGE SCALE GENOMIC DNA]</scope>
    <source>
        <strain evidence="8 9">NBRC 15075</strain>
    </source>
</reference>
<feature type="domain" description="Mechanosensitive ion channel MscS" evidence="7">
    <location>
        <begin position="207"/>
        <end position="273"/>
    </location>
</feature>
<feature type="region of interest" description="Disordered" evidence="5">
    <location>
        <begin position="398"/>
        <end position="432"/>
    </location>
</feature>
<accession>A0ABU7V8X9</accession>
<dbReference type="InterPro" id="IPR010920">
    <property type="entry name" value="LSM_dom_sf"/>
</dbReference>
<protein>
    <submittedName>
        <fullName evidence="8">Mechanosensitive ion channel domain-containing protein</fullName>
    </submittedName>
</protein>
<gene>
    <name evidence="8" type="ORF">V2V91_13530</name>
</gene>
<dbReference type="SUPFAM" id="SSF50182">
    <property type="entry name" value="Sm-like ribonucleoproteins"/>
    <property type="match status" value="1"/>
</dbReference>
<feature type="transmembrane region" description="Helical" evidence="6">
    <location>
        <begin position="111"/>
        <end position="131"/>
    </location>
</feature>
<keyword evidence="9" id="KW-1185">Reference proteome</keyword>
<dbReference type="EMBL" id="JAZHOV010000008">
    <property type="protein sequence ID" value="MEF2256146.1"/>
    <property type="molecule type" value="Genomic_DNA"/>
</dbReference>
<feature type="transmembrane region" description="Helical" evidence="6">
    <location>
        <begin position="26"/>
        <end position="51"/>
    </location>
</feature>
<dbReference type="Gene3D" id="1.10.287.1260">
    <property type="match status" value="1"/>
</dbReference>
<evidence type="ECO:0000256" key="1">
    <source>
        <dbReference type="ARBA" id="ARBA00004370"/>
    </source>
</evidence>
<organism evidence="8 9">
    <name type="scientific">Microbacterium schleiferi</name>
    <dbReference type="NCBI Taxonomy" id="69362"/>
    <lineage>
        <taxon>Bacteria</taxon>
        <taxon>Bacillati</taxon>
        <taxon>Actinomycetota</taxon>
        <taxon>Actinomycetes</taxon>
        <taxon>Micrococcales</taxon>
        <taxon>Microbacteriaceae</taxon>
        <taxon>Microbacterium</taxon>
    </lineage>
</organism>